<proteinExistence type="predicted"/>
<dbReference type="RefSeq" id="XP_033582319.1">
    <property type="nucleotide sequence ID" value="XM_033713187.1"/>
</dbReference>
<accession>A0A6A6Z596</accession>
<name>A0A6A6Z596_9PEZI</name>
<dbReference type="Proteomes" id="UP000504636">
    <property type="component" value="Unplaced"/>
</dbReference>
<evidence type="ECO:0000313" key="3">
    <source>
        <dbReference type="RefSeq" id="XP_033582319.1"/>
    </source>
</evidence>
<protein>
    <submittedName>
        <fullName evidence="1 3">Uncharacterized protein</fullName>
    </submittedName>
</protein>
<dbReference type="EMBL" id="MU003694">
    <property type="protein sequence ID" value="KAF2815355.1"/>
    <property type="molecule type" value="Genomic_DNA"/>
</dbReference>
<gene>
    <name evidence="1 3" type="ORF">BDZ99DRAFT_194527</name>
</gene>
<organism evidence="1">
    <name type="scientific">Mytilinidion resinicola</name>
    <dbReference type="NCBI Taxonomy" id="574789"/>
    <lineage>
        <taxon>Eukaryota</taxon>
        <taxon>Fungi</taxon>
        <taxon>Dikarya</taxon>
        <taxon>Ascomycota</taxon>
        <taxon>Pezizomycotina</taxon>
        <taxon>Dothideomycetes</taxon>
        <taxon>Pleosporomycetidae</taxon>
        <taxon>Mytilinidiales</taxon>
        <taxon>Mytilinidiaceae</taxon>
        <taxon>Mytilinidion</taxon>
    </lineage>
</organism>
<sequence length="304" mass="33733">MPLLRSDPTRRHLGGNQVTHCFQTEDPAVANGLSETKMGLYCQFLEVVFIASSWLRPIGPYGSACKVGGDLVDPIFNPMELLSRPKGIWSQPVQRHDHAWEGGKYGLARRAFQRETQISKRSKTHTSHVELGPLLCTRQHVIRSRSHRGGHEWIDRFCSLSPPPIRQWTVLRGMFASQTGESECHLCGTIAERRVYCLCYQTFGPDVIEIPLGNFGHSTYEATHWIQLSIGLACRPISTGLASCSNAESTSGKDVADGMCEDTSMIVVCGVRCGLLDSVGGKCLRKVGALFCSWVPSLRLDFFY</sequence>
<reference evidence="1 3" key="1">
    <citation type="journal article" date="2020" name="Stud. Mycol.">
        <title>101 Dothideomycetes genomes: a test case for predicting lifestyles and emergence of pathogens.</title>
        <authorList>
            <person name="Haridas S."/>
            <person name="Albert R."/>
            <person name="Binder M."/>
            <person name="Bloem J."/>
            <person name="Labutti K."/>
            <person name="Salamov A."/>
            <person name="Andreopoulos B."/>
            <person name="Baker S."/>
            <person name="Barry K."/>
            <person name="Bills G."/>
            <person name="Bluhm B."/>
            <person name="Cannon C."/>
            <person name="Castanera R."/>
            <person name="Culley D."/>
            <person name="Daum C."/>
            <person name="Ezra D."/>
            <person name="Gonzalez J."/>
            <person name="Henrissat B."/>
            <person name="Kuo A."/>
            <person name="Liang C."/>
            <person name="Lipzen A."/>
            <person name="Lutzoni F."/>
            <person name="Magnuson J."/>
            <person name="Mondo S."/>
            <person name="Nolan M."/>
            <person name="Ohm R."/>
            <person name="Pangilinan J."/>
            <person name="Park H.-J."/>
            <person name="Ramirez L."/>
            <person name="Alfaro M."/>
            <person name="Sun H."/>
            <person name="Tritt A."/>
            <person name="Yoshinaga Y."/>
            <person name="Zwiers L.-H."/>
            <person name="Turgeon B."/>
            <person name="Goodwin S."/>
            <person name="Spatafora J."/>
            <person name="Crous P."/>
            <person name="Grigoriev I."/>
        </authorList>
    </citation>
    <scope>NUCLEOTIDE SEQUENCE</scope>
    <source>
        <strain evidence="1 3">CBS 304.34</strain>
    </source>
</reference>
<keyword evidence="2" id="KW-1185">Reference proteome</keyword>
<reference evidence="3" key="2">
    <citation type="submission" date="2020-04" db="EMBL/GenBank/DDBJ databases">
        <authorList>
            <consortium name="NCBI Genome Project"/>
        </authorList>
    </citation>
    <scope>NUCLEOTIDE SEQUENCE</scope>
    <source>
        <strain evidence="3">CBS 304.34</strain>
    </source>
</reference>
<reference evidence="3" key="3">
    <citation type="submission" date="2025-04" db="UniProtKB">
        <authorList>
            <consortium name="RefSeq"/>
        </authorList>
    </citation>
    <scope>IDENTIFICATION</scope>
    <source>
        <strain evidence="3">CBS 304.34</strain>
    </source>
</reference>
<dbReference type="GeneID" id="54454080"/>
<evidence type="ECO:0000313" key="2">
    <source>
        <dbReference type="Proteomes" id="UP000504636"/>
    </source>
</evidence>
<dbReference type="AlphaFoldDB" id="A0A6A6Z596"/>
<evidence type="ECO:0000313" key="1">
    <source>
        <dbReference type="EMBL" id="KAF2815355.1"/>
    </source>
</evidence>